<evidence type="ECO:0000256" key="1">
    <source>
        <dbReference type="ARBA" id="ARBA00004442"/>
    </source>
</evidence>
<reference evidence="11" key="2">
    <citation type="journal article" date="2019" name="Int. J. Syst. Evol. Microbiol.">
        <title>The Global Catalogue of Microorganisms (GCM) 10K type strain sequencing project: providing services to taxonomists for standard genome sequencing and annotation.</title>
        <authorList>
            <consortium name="The Broad Institute Genomics Platform"/>
            <consortium name="The Broad Institute Genome Sequencing Center for Infectious Disease"/>
            <person name="Wu L."/>
            <person name="Ma J."/>
        </authorList>
    </citation>
    <scope>NUCLEOTIDE SEQUENCE [LARGE SCALE GENOMIC DNA]</scope>
    <source>
        <strain evidence="11">CGMCC 1.15931</strain>
    </source>
</reference>
<dbReference type="NCBIfam" id="TIGR01782">
    <property type="entry name" value="TonB-Xanth-Caul"/>
    <property type="match status" value="1"/>
</dbReference>
<evidence type="ECO:0000256" key="3">
    <source>
        <dbReference type="ARBA" id="ARBA00023136"/>
    </source>
</evidence>
<comment type="similarity">
    <text evidence="2 5">Belongs to the TonB-dependent receptor family.</text>
</comment>
<reference evidence="9 10" key="3">
    <citation type="submission" date="2019-11" db="EMBL/GenBank/DDBJ databases">
        <title>Type strains purchased from KCTC, JCM and DSMZ.</title>
        <authorList>
            <person name="Lu H."/>
        </authorList>
    </citation>
    <scope>NUCLEOTIDE SEQUENCE [LARGE SCALE GENOMIC DNA]</scope>
    <source>
        <strain evidence="9 10">KCTC 52429</strain>
    </source>
</reference>
<feature type="domain" description="TonB-dependent receptor plug" evidence="7">
    <location>
        <begin position="75"/>
        <end position="187"/>
    </location>
</feature>
<keyword evidence="5" id="KW-0798">TonB box</keyword>
<gene>
    <name evidence="8" type="ORF">GCM10011572_08000</name>
    <name evidence="9" type="ORF">GM672_07280</name>
</gene>
<dbReference type="EMBL" id="WNKZ01000013">
    <property type="protein sequence ID" value="MTV52536.1"/>
    <property type="molecule type" value="Genomic_DNA"/>
</dbReference>
<reference evidence="8" key="1">
    <citation type="journal article" date="2014" name="Int. J. Syst. Evol. Microbiol.">
        <title>Complete genome of a new Firmicutes species belonging to the dominant human colonic microbiota ('Ruminococcus bicirculans') reveals two chromosomes and a selective capacity to utilize plant glucans.</title>
        <authorList>
            <consortium name="NISC Comparative Sequencing Program"/>
            <person name="Wegmann U."/>
            <person name="Louis P."/>
            <person name="Goesmann A."/>
            <person name="Henrissat B."/>
            <person name="Duncan S.H."/>
            <person name="Flint H.J."/>
        </authorList>
    </citation>
    <scope>NUCLEOTIDE SEQUENCE</scope>
    <source>
        <strain evidence="8">CGMCC 1.15931</strain>
    </source>
</reference>
<dbReference type="Gene3D" id="2.170.130.10">
    <property type="entry name" value="TonB-dependent receptor, plug domain"/>
    <property type="match status" value="1"/>
</dbReference>
<evidence type="ECO:0000313" key="8">
    <source>
        <dbReference type="EMBL" id="GGB88335.1"/>
    </source>
</evidence>
<keyword evidence="9" id="KW-0675">Receptor</keyword>
<reference evidence="8" key="4">
    <citation type="submission" date="2024-05" db="EMBL/GenBank/DDBJ databases">
        <authorList>
            <person name="Sun Q."/>
            <person name="Zhou Y."/>
        </authorList>
    </citation>
    <scope>NUCLEOTIDE SEQUENCE</scope>
    <source>
        <strain evidence="8">CGMCC 1.15931</strain>
    </source>
</reference>
<name>A0A6I3SV91_9BURK</name>
<evidence type="ECO:0000256" key="4">
    <source>
        <dbReference type="ARBA" id="ARBA00023237"/>
    </source>
</evidence>
<dbReference type="InterPro" id="IPR012910">
    <property type="entry name" value="Plug_dom"/>
</dbReference>
<dbReference type="AlphaFoldDB" id="A0A6I3SV91"/>
<evidence type="ECO:0000313" key="9">
    <source>
        <dbReference type="EMBL" id="MTV52536.1"/>
    </source>
</evidence>
<dbReference type="EMBL" id="BMKG01000002">
    <property type="protein sequence ID" value="GGB88335.1"/>
    <property type="molecule type" value="Genomic_DNA"/>
</dbReference>
<evidence type="ECO:0000313" key="10">
    <source>
        <dbReference type="Proteomes" id="UP000430634"/>
    </source>
</evidence>
<dbReference type="RefSeq" id="WP_155469863.1">
    <property type="nucleotide sequence ID" value="NZ_BMKG01000002.1"/>
</dbReference>
<evidence type="ECO:0000256" key="2">
    <source>
        <dbReference type="ARBA" id="ARBA00009810"/>
    </source>
</evidence>
<proteinExistence type="inferred from homology"/>
<keyword evidence="4" id="KW-0998">Cell outer membrane</keyword>
<protein>
    <submittedName>
        <fullName evidence="9">TonB-dependent receptor</fullName>
    </submittedName>
</protein>
<dbReference type="InterPro" id="IPR036942">
    <property type="entry name" value="Beta-barrel_TonB_sf"/>
</dbReference>
<keyword evidence="3 5" id="KW-0472">Membrane</keyword>
<evidence type="ECO:0000259" key="6">
    <source>
        <dbReference type="Pfam" id="PF00593"/>
    </source>
</evidence>
<dbReference type="Pfam" id="PF07715">
    <property type="entry name" value="Plug"/>
    <property type="match status" value="1"/>
</dbReference>
<dbReference type="Proteomes" id="UP000430634">
    <property type="component" value="Unassembled WGS sequence"/>
</dbReference>
<sequence length="1032" mass="110908">MLQNHRAGAVRTVFGLTVMAGLIAQAYGQESVATAPTAAPASATSPADSDPSGALQTVKVTGFRNSLLSSAKDKKEAVGFQDSINAEDFGKFPDKNLAESLSRVPGVQVTRDVTGEGMTIQIRGLGSSFTKILLNNSPIAVASSGPIDGANTNREVDLDLLPTDLFTKLTVSKSPTAGQIEGGAAGVVNLRSARPFDKEGRQLAVSLTGTKQQIADKAGLRGSVLASQTWDGKFGILGGISFSRQEARTRGFETVGWTNPNLTAAQSSSGTRNNTGGGNWTIPATVPANAGNGLVPGTVIDHAFLLAHNPGLSIGQIDNAIVPRLGRTMEYYGTRDKISTVFAAEYRPLENLHFYLDTMYSKKDDDMQRNAYTWAVRNNASIPLNMQVDRSDCSDGCVVTAGTFANALNFIEFGPRRDKVDLLGINPGAEWKITPTLVLDAQANWNRSRFTHMAPTVMPITAPNSGNTVTYANNGGVPSIVSSLDLNNPASYGWTGGRVNIQNELRETETKGFHTNLAWGDKKLTVRGGFAWDDIDRTIRAQDNSAAWQAAVCGNNPTVFLQGPNGAPPCNGASTPGASAAALYPGYGTGYTAGQNAALTYQGSLIPNAALPGYLVPGPYGRLALDWDRFRTDSNFDYYNSTAPDSGASSTGASAGYIREKSKAIYLEANGEAQPLGFGLRWNAGVRYIRTNQQVGSLNSVSDPRNANLTLNGSKYPNLSQWVYQDSDYSNTLPSATVAVDLRKDVVFRAAASRSMTRVDPNALRPGINFSSVSADVGTMGNPALQPYLSDNIDLGVDWYTGREGYLSVTAFQKRINGFTVNENISMPFSALAAYGINYGTLIPAQQLAIDSRGGPENATVVMTRPRNADGILRIRGLEIGWVQPLDKWLPWRGFGFNETLTLINQRASGEGSSGFIALGVPKKTNNLSVYYENKGLMVRLMHTYSQGSQVATANQSGITNAALYGDDYKQLDFSSSFELDQIFDRDNLPMLTFDIVNLNKAKRRGYFQFANATMSQYDPGRTFALGLRMKF</sequence>
<dbReference type="SUPFAM" id="SSF56935">
    <property type="entry name" value="Porins"/>
    <property type="match status" value="1"/>
</dbReference>
<feature type="domain" description="TonB-dependent receptor-like beta-barrel" evidence="6">
    <location>
        <begin position="469"/>
        <end position="999"/>
    </location>
</feature>
<accession>A0A6I3SV91</accession>
<dbReference type="Proteomes" id="UP000622638">
    <property type="component" value="Unassembled WGS sequence"/>
</dbReference>
<dbReference type="Gene3D" id="2.40.170.20">
    <property type="entry name" value="TonB-dependent receptor, beta-barrel domain"/>
    <property type="match status" value="2"/>
</dbReference>
<comment type="subcellular location">
    <subcellularLocation>
        <location evidence="1 5">Cell outer membrane</location>
    </subcellularLocation>
</comment>
<dbReference type="Pfam" id="PF00593">
    <property type="entry name" value="TonB_dep_Rec_b-barrel"/>
    <property type="match status" value="1"/>
</dbReference>
<evidence type="ECO:0000313" key="11">
    <source>
        <dbReference type="Proteomes" id="UP000622638"/>
    </source>
</evidence>
<dbReference type="InterPro" id="IPR000531">
    <property type="entry name" value="Beta-barrel_TonB"/>
</dbReference>
<evidence type="ECO:0000256" key="5">
    <source>
        <dbReference type="RuleBase" id="RU003357"/>
    </source>
</evidence>
<evidence type="ECO:0000259" key="7">
    <source>
        <dbReference type="Pfam" id="PF07715"/>
    </source>
</evidence>
<dbReference type="PANTHER" id="PTHR40980:SF3">
    <property type="entry name" value="TONB-DEPENDENT RECEPTOR-LIKE BETA-BARREL DOMAIN-CONTAINING PROTEIN"/>
    <property type="match status" value="1"/>
</dbReference>
<dbReference type="OrthoDB" id="9145774at2"/>
<comment type="caution">
    <text evidence="9">The sequence shown here is derived from an EMBL/GenBank/DDBJ whole genome shotgun (WGS) entry which is preliminary data.</text>
</comment>
<dbReference type="GO" id="GO:0009279">
    <property type="term" value="C:cell outer membrane"/>
    <property type="evidence" value="ECO:0007669"/>
    <property type="project" value="UniProtKB-SubCell"/>
</dbReference>
<keyword evidence="11" id="KW-1185">Reference proteome</keyword>
<dbReference type="PANTHER" id="PTHR40980">
    <property type="entry name" value="PLUG DOMAIN-CONTAINING PROTEIN"/>
    <property type="match status" value="1"/>
</dbReference>
<dbReference type="InterPro" id="IPR010104">
    <property type="entry name" value="TonB_rcpt_bac"/>
</dbReference>
<organism evidence="9 10">
    <name type="scientific">Pseudoduganella buxea</name>
    <dbReference type="NCBI Taxonomy" id="1949069"/>
    <lineage>
        <taxon>Bacteria</taxon>
        <taxon>Pseudomonadati</taxon>
        <taxon>Pseudomonadota</taxon>
        <taxon>Betaproteobacteria</taxon>
        <taxon>Burkholderiales</taxon>
        <taxon>Oxalobacteraceae</taxon>
        <taxon>Telluria group</taxon>
        <taxon>Pseudoduganella</taxon>
    </lineage>
</organism>
<dbReference type="InterPro" id="IPR037066">
    <property type="entry name" value="Plug_dom_sf"/>
</dbReference>